<dbReference type="NCBIfam" id="TIGR02937">
    <property type="entry name" value="sigma70-ECF"/>
    <property type="match status" value="1"/>
</dbReference>
<dbReference type="RefSeq" id="WP_018475051.1">
    <property type="nucleotide sequence ID" value="NZ_BMWX01000001.1"/>
</dbReference>
<dbReference type="InterPro" id="IPR014284">
    <property type="entry name" value="RNA_pol_sigma-70_dom"/>
</dbReference>
<keyword evidence="4" id="KW-0804">Transcription</keyword>
<comment type="caution">
    <text evidence="7">The sequence shown here is derived from an EMBL/GenBank/DDBJ whole genome shotgun (WGS) entry which is preliminary data.</text>
</comment>
<keyword evidence="8" id="KW-1185">Reference proteome</keyword>
<evidence type="ECO:0000313" key="8">
    <source>
        <dbReference type="Proteomes" id="UP000619457"/>
    </source>
</evidence>
<feature type="transmembrane region" description="Helical" evidence="5">
    <location>
        <begin position="206"/>
        <end position="223"/>
    </location>
</feature>
<reference evidence="7" key="2">
    <citation type="submission" date="2020-09" db="EMBL/GenBank/DDBJ databases">
        <authorList>
            <person name="Sun Q."/>
            <person name="Kim S."/>
        </authorList>
    </citation>
    <scope>NUCLEOTIDE SEQUENCE</scope>
    <source>
        <strain evidence="7">KCTC 12368</strain>
    </source>
</reference>
<dbReference type="InterPro" id="IPR036388">
    <property type="entry name" value="WH-like_DNA-bd_sf"/>
</dbReference>
<dbReference type="CDD" id="cd06171">
    <property type="entry name" value="Sigma70_r4"/>
    <property type="match status" value="1"/>
</dbReference>
<accession>A0A918UIZ5</accession>
<gene>
    <name evidence="7" type="ORF">GCM10007049_01380</name>
</gene>
<organism evidence="7 8">
    <name type="scientific">Echinicola pacifica</name>
    <dbReference type="NCBI Taxonomy" id="346377"/>
    <lineage>
        <taxon>Bacteria</taxon>
        <taxon>Pseudomonadati</taxon>
        <taxon>Bacteroidota</taxon>
        <taxon>Cytophagia</taxon>
        <taxon>Cytophagales</taxon>
        <taxon>Cyclobacteriaceae</taxon>
        <taxon>Echinicola</taxon>
    </lineage>
</organism>
<dbReference type="Proteomes" id="UP000619457">
    <property type="component" value="Unassembled WGS sequence"/>
</dbReference>
<name>A0A918UIZ5_9BACT</name>
<dbReference type="InterPro" id="IPR013325">
    <property type="entry name" value="RNA_pol_sigma_r2"/>
</dbReference>
<dbReference type="PANTHER" id="PTHR43133:SF46">
    <property type="entry name" value="RNA POLYMERASE SIGMA-70 FACTOR ECF SUBFAMILY"/>
    <property type="match status" value="1"/>
</dbReference>
<keyword evidence="2" id="KW-0805">Transcription regulation</keyword>
<dbReference type="AlphaFoldDB" id="A0A918UIZ5"/>
<keyword evidence="3" id="KW-0731">Sigma factor</keyword>
<dbReference type="GO" id="GO:0006352">
    <property type="term" value="P:DNA-templated transcription initiation"/>
    <property type="evidence" value="ECO:0007669"/>
    <property type="project" value="InterPro"/>
</dbReference>
<dbReference type="InterPro" id="IPR007630">
    <property type="entry name" value="RNA_pol_sigma70_r4"/>
</dbReference>
<feature type="domain" description="RNA polymerase sigma-70 region 4" evidence="6">
    <location>
        <begin position="156"/>
        <end position="205"/>
    </location>
</feature>
<evidence type="ECO:0000256" key="3">
    <source>
        <dbReference type="ARBA" id="ARBA00023082"/>
    </source>
</evidence>
<keyword evidence="5" id="KW-1133">Transmembrane helix</keyword>
<reference evidence="7" key="1">
    <citation type="journal article" date="2014" name="Int. J. Syst. Evol. Microbiol.">
        <title>Complete genome sequence of Corynebacterium casei LMG S-19264T (=DSM 44701T), isolated from a smear-ripened cheese.</title>
        <authorList>
            <consortium name="US DOE Joint Genome Institute (JGI-PGF)"/>
            <person name="Walter F."/>
            <person name="Albersmeier A."/>
            <person name="Kalinowski J."/>
            <person name="Ruckert C."/>
        </authorList>
    </citation>
    <scope>NUCLEOTIDE SEQUENCE</scope>
    <source>
        <strain evidence="7">KCTC 12368</strain>
    </source>
</reference>
<dbReference type="InterPro" id="IPR013324">
    <property type="entry name" value="RNA_pol_sigma_r3/r4-like"/>
</dbReference>
<dbReference type="InterPro" id="IPR039425">
    <property type="entry name" value="RNA_pol_sigma-70-like"/>
</dbReference>
<evidence type="ECO:0000256" key="5">
    <source>
        <dbReference type="SAM" id="Phobius"/>
    </source>
</evidence>
<keyword evidence="5" id="KW-0472">Membrane</keyword>
<evidence type="ECO:0000259" key="6">
    <source>
        <dbReference type="Pfam" id="PF04545"/>
    </source>
</evidence>
<dbReference type="Gene3D" id="1.10.10.10">
    <property type="entry name" value="Winged helix-like DNA-binding domain superfamily/Winged helix DNA-binding domain"/>
    <property type="match status" value="1"/>
</dbReference>
<dbReference type="GO" id="GO:0000428">
    <property type="term" value="C:DNA-directed RNA polymerase complex"/>
    <property type="evidence" value="ECO:0007669"/>
    <property type="project" value="UniProtKB-KW"/>
</dbReference>
<dbReference type="SUPFAM" id="SSF88659">
    <property type="entry name" value="Sigma3 and sigma4 domains of RNA polymerase sigma factors"/>
    <property type="match status" value="1"/>
</dbReference>
<keyword evidence="7" id="KW-0240">DNA-directed RNA polymerase</keyword>
<protein>
    <submittedName>
        <fullName evidence="7">DNA-directed RNA polymerase sigma-70 factor</fullName>
    </submittedName>
</protein>
<dbReference type="PANTHER" id="PTHR43133">
    <property type="entry name" value="RNA POLYMERASE ECF-TYPE SIGMA FACTO"/>
    <property type="match status" value="1"/>
</dbReference>
<evidence type="ECO:0000256" key="2">
    <source>
        <dbReference type="ARBA" id="ARBA00023015"/>
    </source>
</evidence>
<evidence type="ECO:0000256" key="1">
    <source>
        <dbReference type="ARBA" id="ARBA00010641"/>
    </source>
</evidence>
<keyword evidence="5" id="KW-0812">Transmembrane</keyword>
<sequence>MNISKENSDSVRNLHASHEDRAVQQKAIPVANDELLWARFKAGDEEAYASIYKDNVETLYKYGLKLVQDKSLVKDCIQDLFIEIWESKDRLGSVSSIKFYLFKSFRRKLLKQKTTSSSLFKSVEEAELENACTASDEIKLIEKQRLDEDRQKLKNALSQLTEKQKEIIHLKFYCHLSYNQIGEVMKLDRKATYNLMAHAIKLLRKHLKYIFSLAIALLSLALFEL</sequence>
<dbReference type="EMBL" id="BMWX01000001">
    <property type="protein sequence ID" value="GGZ13317.1"/>
    <property type="molecule type" value="Genomic_DNA"/>
</dbReference>
<dbReference type="Gene3D" id="1.10.1740.10">
    <property type="match status" value="1"/>
</dbReference>
<comment type="similarity">
    <text evidence="1">Belongs to the sigma-70 factor family. ECF subfamily.</text>
</comment>
<evidence type="ECO:0000256" key="4">
    <source>
        <dbReference type="ARBA" id="ARBA00023163"/>
    </source>
</evidence>
<dbReference type="SUPFAM" id="SSF88946">
    <property type="entry name" value="Sigma2 domain of RNA polymerase sigma factors"/>
    <property type="match status" value="1"/>
</dbReference>
<evidence type="ECO:0000313" key="7">
    <source>
        <dbReference type="EMBL" id="GGZ13317.1"/>
    </source>
</evidence>
<proteinExistence type="inferred from homology"/>
<dbReference type="Pfam" id="PF04545">
    <property type="entry name" value="Sigma70_r4"/>
    <property type="match status" value="1"/>
</dbReference>
<dbReference type="GO" id="GO:0016987">
    <property type="term" value="F:sigma factor activity"/>
    <property type="evidence" value="ECO:0007669"/>
    <property type="project" value="UniProtKB-KW"/>
</dbReference>